<accession>A0A812HFH7</accession>
<feature type="region of interest" description="Disordered" evidence="1">
    <location>
        <begin position="456"/>
        <end position="497"/>
    </location>
</feature>
<sequence>MSAFSLAVSAILKEEAARVVGALGIETDAELACYFRDEMDLFEVSAKPDVVSTVTHAWRVARLQVDIALQKPVKRARVVLEQRVPQAGAGLRPKARCVPPVSLLPRPFRAQYASKPLRSQPAMPDAKSALLQTVMELVITSASENTQFDRAIWDNPAENFVLFAARFRTVSEEQLRAHLRAFRRWVRWHGANVPTEVLYWKPTALWMAKYLAHATGTVASFMTWTLVLLVACLRFAHSRRSHSLRYQDGFIRATCSQGKRRIQGRRPPFDWAIPARLTQSVDVSSLVLLDWAELQRALGKPPSFLVPDLEVTAALPLSSTTRKLPRPMTLAKFNSLLRSLAASLGASPEEAAEISSYSLRRFMPTAGEVMQFAPFELQAVGNWVELPRTEASTGARTPAVGMAQHYAHDKVFSAAFIKHQILTSLHQAMLKSGQPTQCTWHDVRLHVPPREAVLQHLQTQGSSQASPSRPTSLRSPVDSSSVSLSDSNSSSSDSETEVHSVDTLPWFTQSGKGQKHLVQKVQGNMLVPWCRDSVFAAVHYERGAGISAATELCQKCLARAPLAWREACKIQESVV</sequence>
<protein>
    <submittedName>
        <fullName evidence="2">Uncharacterized protein</fullName>
    </submittedName>
</protein>
<keyword evidence="3" id="KW-1185">Reference proteome</keyword>
<evidence type="ECO:0000313" key="3">
    <source>
        <dbReference type="Proteomes" id="UP000604046"/>
    </source>
</evidence>
<reference evidence="2" key="1">
    <citation type="submission" date="2021-02" db="EMBL/GenBank/DDBJ databases">
        <authorList>
            <person name="Dougan E. K."/>
            <person name="Rhodes N."/>
            <person name="Thang M."/>
            <person name="Chan C."/>
        </authorList>
    </citation>
    <scope>NUCLEOTIDE SEQUENCE</scope>
</reference>
<organism evidence="2 3">
    <name type="scientific">Symbiodinium natans</name>
    <dbReference type="NCBI Taxonomy" id="878477"/>
    <lineage>
        <taxon>Eukaryota</taxon>
        <taxon>Sar</taxon>
        <taxon>Alveolata</taxon>
        <taxon>Dinophyceae</taxon>
        <taxon>Suessiales</taxon>
        <taxon>Symbiodiniaceae</taxon>
        <taxon>Symbiodinium</taxon>
    </lineage>
</organism>
<gene>
    <name evidence="2" type="ORF">SNAT2548_LOCUS1518</name>
</gene>
<proteinExistence type="predicted"/>
<dbReference type="EMBL" id="CAJNDS010000084">
    <property type="protein sequence ID" value="CAE6949446.1"/>
    <property type="molecule type" value="Genomic_DNA"/>
</dbReference>
<dbReference type="OrthoDB" id="427031at2759"/>
<name>A0A812HFH7_9DINO</name>
<feature type="compositionally biased region" description="Low complexity" evidence="1">
    <location>
        <begin position="472"/>
        <end position="493"/>
    </location>
</feature>
<dbReference type="AlphaFoldDB" id="A0A812HFH7"/>
<evidence type="ECO:0000256" key="1">
    <source>
        <dbReference type="SAM" id="MobiDB-lite"/>
    </source>
</evidence>
<comment type="caution">
    <text evidence="2">The sequence shown here is derived from an EMBL/GenBank/DDBJ whole genome shotgun (WGS) entry which is preliminary data.</text>
</comment>
<evidence type="ECO:0000313" key="2">
    <source>
        <dbReference type="EMBL" id="CAE6949446.1"/>
    </source>
</evidence>
<feature type="compositionally biased region" description="Polar residues" evidence="1">
    <location>
        <begin position="456"/>
        <end position="471"/>
    </location>
</feature>
<dbReference type="Proteomes" id="UP000604046">
    <property type="component" value="Unassembled WGS sequence"/>
</dbReference>